<dbReference type="PANTHER" id="PTHR43179:SF12">
    <property type="entry name" value="GALACTOFURANOSYLTRANSFERASE GLFT2"/>
    <property type="match status" value="1"/>
</dbReference>
<evidence type="ECO:0000313" key="6">
    <source>
        <dbReference type="EMBL" id="GAD15301.1"/>
    </source>
</evidence>
<dbReference type="CDD" id="cd04186">
    <property type="entry name" value="GT_2_like_c"/>
    <property type="match status" value="1"/>
</dbReference>
<dbReference type="InterPro" id="IPR001173">
    <property type="entry name" value="Glyco_trans_2-like"/>
</dbReference>
<dbReference type="EMBL" id="BASG01000067">
    <property type="protein sequence ID" value="GAD15301.1"/>
    <property type="molecule type" value="Genomic_DNA"/>
</dbReference>
<dbReference type="SUPFAM" id="SSF53756">
    <property type="entry name" value="UDP-Glycosyltransferase/glycogen phosphorylase"/>
    <property type="match status" value="1"/>
</dbReference>
<sequence>MIPNCDIIIPVYNAVNELKECVDSILKYTDEVNYRIIIINDCSPDPEVKNYLNTLVEHEKILVIENEKNLGFVGTVNVGMRISKNDVVLLNSDTVVTDGWLKKIINAAYMDENIATVTPLTNNGTICSVPNFNEDNEIPHGFSVDSFAQFIEKTSLNLFPEIPTAVGFCMFIKRKVLDEIGLFDEETFGKGYGEENDFCCRVIEHGYRNILADNVFIYHKGSMSFQGEKLKLMKENGKKLNEKYPYYDKMIANFIRENPLKKIHENIQYRMEEYRNETDGNILFIMHNFFDEAYNHSIGGTEFHVKDIIQNIQNYNAYVLSGNMKELILKHFYLGELKTTYHFKLKEPINLTHFRNKYYAEVLEQIMTSFNIDLIHIHHLKQHTFDVPFVAKKLGIKVIFTLHDYYLFCPKTNLLDENYEYCIDSRSEYKCRNCLRKAYGFYTPFINKWKQHVEKLIEQVDLFICPSKSTEELFVREFGQKIKNKITTIEHGIEEIKDNYSKHQRKNRIEQKSSSYKIGFLGGLSPVKGSNVIYEVITSYPKQNVEWHLIGELGDPKLTLLNQVNVIKHGRYKRESIQEILESIGLDLICFFSQCPETYSYTLSEAWRSNIPVLVTPIGALKERVEKNGGGWVAEGMDSKSIMKKLDEIMNSTVEDWEKVKDNIRKFKYRTKKEMMEDYIQLYNKFISEKEKTTLQSNHKKFTNEEVYLAAKYFKPILEGMSVLQYNNKIHELQMELNSIKNTIGWKILDYLRKNYPQFIEVTKRVIYLVLKMRRS</sequence>
<dbReference type="PANTHER" id="PTHR43179">
    <property type="entry name" value="RHAMNOSYLTRANSFERASE WBBL"/>
    <property type="match status" value="1"/>
</dbReference>
<gene>
    <name evidence="6" type="ORF">GBL_3518</name>
</gene>
<dbReference type="Proteomes" id="UP000016424">
    <property type="component" value="Unassembled WGS sequence"/>
</dbReference>
<dbReference type="InterPro" id="IPR001296">
    <property type="entry name" value="Glyco_trans_1"/>
</dbReference>
<name>U2WWP8_GEOKU</name>
<reference evidence="7" key="1">
    <citation type="journal article" date="2013" name="Genome">
        <title>Draft Genome Sequence of Geobacillus kaustophilus GBlys, a Lysogenic Strain with Bacteriophage phiOH2.</title>
        <authorList>
            <person name="Doi K."/>
            <person name="Mori K."/>
            <person name="Martono H."/>
            <person name="Nagayoshi Y."/>
            <person name="Fujino Y."/>
            <person name="Tashiro K."/>
            <person name="Kuhara S."/>
            <person name="Ohshima T."/>
        </authorList>
    </citation>
    <scope>NUCLEOTIDE SEQUENCE [LARGE SCALE GENOMIC DNA]</scope>
    <source>
        <strain evidence="7">GBlys</strain>
    </source>
</reference>
<dbReference type="PROSITE" id="PS50035">
    <property type="entry name" value="PLD"/>
    <property type="match status" value="1"/>
</dbReference>
<evidence type="ECO:0000256" key="4">
    <source>
        <dbReference type="ARBA" id="ARBA00022679"/>
    </source>
</evidence>
<dbReference type="AlphaFoldDB" id="U2WWP8"/>
<dbReference type="InterPro" id="IPR028098">
    <property type="entry name" value="Glyco_trans_4-like_N"/>
</dbReference>
<dbReference type="InterPro" id="IPR029044">
    <property type="entry name" value="Nucleotide-diphossugar_trans"/>
</dbReference>
<comment type="pathway">
    <text evidence="1">Cell wall biogenesis; cell wall polysaccharide biosynthesis.</text>
</comment>
<dbReference type="Pfam" id="PF13439">
    <property type="entry name" value="Glyco_transf_4"/>
    <property type="match status" value="1"/>
</dbReference>
<organism evidence="6 7">
    <name type="scientific">Geobacillus kaustophilus GBlys</name>
    <dbReference type="NCBI Taxonomy" id="1337888"/>
    <lineage>
        <taxon>Bacteria</taxon>
        <taxon>Bacillati</taxon>
        <taxon>Bacillota</taxon>
        <taxon>Bacilli</taxon>
        <taxon>Bacillales</taxon>
        <taxon>Anoxybacillaceae</taxon>
        <taxon>Geobacillus</taxon>
        <taxon>Geobacillus thermoleovorans group</taxon>
    </lineage>
</organism>
<comment type="similarity">
    <text evidence="2">Belongs to the glycosyltransferase 2 family.</text>
</comment>
<dbReference type="Gene3D" id="3.90.550.10">
    <property type="entry name" value="Spore Coat Polysaccharide Biosynthesis Protein SpsA, Chain A"/>
    <property type="match status" value="1"/>
</dbReference>
<dbReference type="InterPro" id="IPR001736">
    <property type="entry name" value="PLipase_D/transphosphatidylase"/>
</dbReference>
<dbReference type="Pfam" id="PF00534">
    <property type="entry name" value="Glycos_transf_1"/>
    <property type="match status" value="1"/>
</dbReference>
<feature type="domain" description="PLD phosphodiesterase" evidence="5">
    <location>
        <begin position="53"/>
        <end position="82"/>
    </location>
</feature>
<dbReference type="GO" id="GO:0006793">
    <property type="term" value="P:phosphorus metabolic process"/>
    <property type="evidence" value="ECO:0007669"/>
    <property type="project" value="UniProtKB-ARBA"/>
</dbReference>
<dbReference type="SUPFAM" id="SSF53448">
    <property type="entry name" value="Nucleotide-diphospho-sugar transferases"/>
    <property type="match status" value="1"/>
</dbReference>
<dbReference type="Gene3D" id="3.40.50.2000">
    <property type="entry name" value="Glycogen Phosphorylase B"/>
    <property type="match status" value="2"/>
</dbReference>
<evidence type="ECO:0000259" key="5">
    <source>
        <dbReference type="PROSITE" id="PS50035"/>
    </source>
</evidence>
<evidence type="ECO:0000256" key="3">
    <source>
        <dbReference type="ARBA" id="ARBA00022676"/>
    </source>
</evidence>
<dbReference type="GO" id="GO:0016757">
    <property type="term" value="F:glycosyltransferase activity"/>
    <property type="evidence" value="ECO:0007669"/>
    <property type="project" value="UniProtKB-KW"/>
</dbReference>
<evidence type="ECO:0000256" key="2">
    <source>
        <dbReference type="ARBA" id="ARBA00006739"/>
    </source>
</evidence>
<evidence type="ECO:0000313" key="7">
    <source>
        <dbReference type="Proteomes" id="UP000016424"/>
    </source>
</evidence>
<comment type="caution">
    <text evidence="6">The sequence shown here is derived from an EMBL/GenBank/DDBJ whole genome shotgun (WGS) entry which is preliminary data.</text>
</comment>
<proteinExistence type="inferred from homology"/>
<keyword evidence="4 6" id="KW-0808">Transferase</keyword>
<evidence type="ECO:0000256" key="1">
    <source>
        <dbReference type="ARBA" id="ARBA00004776"/>
    </source>
</evidence>
<dbReference type="RefSeq" id="WP_020279809.1">
    <property type="nucleotide sequence ID" value="NZ_BASG01000067.1"/>
</dbReference>
<keyword evidence="3" id="KW-0328">Glycosyltransferase</keyword>
<accession>U2WWP8</accession>
<dbReference type="Pfam" id="PF00535">
    <property type="entry name" value="Glycos_transf_2"/>
    <property type="match status" value="1"/>
</dbReference>
<protein>
    <submittedName>
        <fullName evidence="6">Glycosyltransferase</fullName>
    </submittedName>
</protein>